<evidence type="ECO:0000259" key="11">
    <source>
        <dbReference type="Pfam" id="PF23798"/>
    </source>
</evidence>
<reference evidence="13" key="1">
    <citation type="submission" date="2016-03" db="EMBL/GenBank/DDBJ databases">
        <authorList>
            <person name="Devillers Hugo."/>
        </authorList>
    </citation>
    <scope>NUCLEOTIDE SEQUENCE [LARGE SCALE GENOMIC DNA]</scope>
</reference>
<dbReference type="GO" id="GO:0010557">
    <property type="term" value="P:positive regulation of macromolecule biosynthetic process"/>
    <property type="evidence" value="ECO:0007669"/>
    <property type="project" value="UniProtKB-ARBA"/>
</dbReference>
<feature type="compositionally biased region" description="Acidic residues" evidence="10">
    <location>
        <begin position="1"/>
        <end position="29"/>
    </location>
</feature>
<feature type="compositionally biased region" description="Basic and acidic residues" evidence="10">
    <location>
        <begin position="32"/>
        <end position="43"/>
    </location>
</feature>
<evidence type="ECO:0000313" key="13">
    <source>
        <dbReference type="Proteomes" id="UP000191144"/>
    </source>
</evidence>
<name>A0A1G4IQJ5_9SACH</name>
<feature type="region of interest" description="Disordered" evidence="10">
    <location>
        <begin position="1"/>
        <end position="151"/>
    </location>
</feature>
<accession>A0A1G4IQJ5</accession>
<dbReference type="GO" id="GO:0000124">
    <property type="term" value="C:SAGA complex"/>
    <property type="evidence" value="ECO:0007669"/>
    <property type="project" value="UniProtKB-ARBA"/>
</dbReference>
<keyword evidence="5" id="KW-0805">Transcription regulation</keyword>
<keyword evidence="4" id="KW-0677">Repeat</keyword>
<organism evidence="12 13">
    <name type="scientific">Lachancea meyersii CBS 8951</name>
    <dbReference type="NCBI Taxonomy" id="1266667"/>
    <lineage>
        <taxon>Eukaryota</taxon>
        <taxon>Fungi</taxon>
        <taxon>Dikarya</taxon>
        <taxon>Ascomycota</taxon>
        <taxon>Saccharomycotina</taxon>
        <taxon>Saccharomycetes</taxon>
        <taxon>Saccharomycetales</taxon>
        <taxon>Saccharomycetaceae</taxon>
        <taxon>Lachancea</taxon>
    </lineage>
</organism>
<dbReference type="InterPro" id="IPR057544">
    <property type="entry name" value="Beta-prop_SPT8"/>
</dbReference>
<feature type="compositionally biased region" description="Basic and acidic residues" evidence="10">
    <location>
        <begin position="117"/>
        <end position="136"/>
    </location>
</feature>
<evidence type="ECO:0000256" key="9">
    <source>
        <dbReference type="PROSITE-ProRule" id="PRU00221"/>
    </source>
</evidence>
<keyword evidence="3 9" id="KW-0853">WD repeat</keyword>
<dbReference type="InterPro" id="IPR001680">
    <property type="entry name" value="WD40_rpt"/>
</dbReference>
<dbReference type="Gene3D" id="2.130.10.10">
    <property type="entry name" value="YVTN repeat-like/Quinoprotein amine dehydrogenase"/>
    <property type="match status" value="2"/>
</dbReference>
<feature type="domain" description="Transcription factor spt8 beta-propeller" evidence="11">
    <location>
        <begin position="175"/>
        <end position="610"/>
    </location>
</feature>
<dbReference type="GO" id="GO:0006357">
    <property type="term" value="P:regulation of transcription by RNA polymerase II"/>
    <property type="evidence" value="ECO:0007669"/>
    <property type="project" value="UniProtKB-ARBA"/>
</dbReference>
<keyword evidence="6" id="KW-0804">Transcription</keyword>
<dbReference type="OrthoDB" id="10260946at2759"/>
<dbReference type="PROSITE" id="PS50082">
    <property type="entry name" value="WD_REPEATS_2"/>
    <property type="match status" value="1"/>
</dbReference>
<proteinExistence type="inferred from homology"/>
<feature type="compositionally biased region" description="Basic and acidic residues" evidence="10">
    <location>
        <begin position="96"/>
        <end position="108"/>
    </location>
</feature>
<feature type="repeat" description="WD" evidence="9">
    <location>
        <begin position="311"/>
        <end position="352"/>
    </location>
</feature>
<comment type="subcellular location">
    <subcellularLocation>
        <location evidence="1">Nucleus</location>
    </subcellularLocation>
</comment>
<dbReference type="SUPFAM" id="SSF50978">
    <property type="entry name" value="WD40 repeat-like"/>
    <property type="match status" value="1"/>
</dbReference>
<keyword evidence="13" id="KW-1185">Reference proteome</keyword>
<dbReference type="SMART" id="SM00320">
    <property type="entry name" value="WD40"/>
    <property type="match status" value="6"/>
</dbReference>
<protein>
    <submittedName>
        <fullName evidence="12">LAME_0A07008g1_1</fullName>
    </submittedName>
</protein>
<evidence type="ECO:0000256" key="5">
    <source>
        <dbReference type="ARBA" id="ARBA00023015"/>
    </source>
</evidence>
<evidence type="ECO:0000256" key="4">
    <source>
        <dbReference type="ARBA" id="ARBA00022737"/>
    </source>
</evidence>
<dbReference type="GO" id="GO:0005634">
    <property type="term" value="C:nucleus"/>
    <property type="evidence" value="ECO:0007669"/>
    <property type="project" value="UniProtKB-SubCell"/>
</dbReference>
<dbReference type="EMBL" id="LT598483">
    <property type="protein sequence ID" value="SCU79055.1"/>
    <property type="molecule type" value="Genomic_DNA"/>
</dbReference>
<feature type="region of interest" description="Disordered" evidence="10">
    <location>
        <begin position="380"/>
        <end position="431"/>
    </location>
</feature>
<dbReference type="FunFam" id="2.130.10.10:FF:000925">
    <property type="entry name" value="Transcription factor SPT8"/>
    <property type="match status" value="1"/>
</dbReference>
<dbReference type="PANTHER" id="PTHR19879:SF9">
    <property type="entry name" value="TRANSCRIPTION INITIATION FACTOR TFIID SUBUNIT 5"/>
    <property type="match status" value="1"/>
</dbReference>
<dbReference type="InterPro" id="IPR036322">
    <property type="entry name" value="WD40_repeat_dom_sf"/>
</dbReference>
<evidence type="ECO:0000256" key="6">
    <source>
        <dbReference type="ARBA" id="ARBA00023163"/>
    </source>
</evidence>
<evidence type="ECO:0000256" key="2">
    <source>
        <dbReference type="ARBA" id="ARBA00022553"/>
    </source>
</evidence>
<dbReference type="GO" id="GO:0006325">
    <property type="term" value="P:chromatin organization"/>
    <property type="evidence" value="ECO:0007669"/>
    <property type="project" value="UniProtKB-ARBA"/>
</dbReference>
<evidence type="ECO:0000256" key="8">
    <source>
        <dbReference type="ARBA" id="ARBA00061203"/>
    </source>
</evidence>
<evidence type="ECO:0000256" key="1">
    <source>
        <dbReference type="ARBA" id="ARBA00004123"/>
    </source>
</evidence>
<sequence length="612" mass="68905">MDGVDDILNENQVPDEEEDEDEELDEEMVDLAGRDEGHDRDPGGDSDEQDNQDDQDDYPEQSQDQDQDDDDDDMDGDDDDNDDNDDMDDDNDNGDLESRRSGNTRESDGERDEEDEKRESDETKRDKNSFSDDSRPETGVTVETQPQARKPTSAFDKIHEYYTQLYNSAKLADFYSIYPTAAIPIQTHVHSIAMSKGLKYLFLGGEDGFIRKYDFLNTIEGKLSLTILQKHSLVESISNAGILLSYWENEVPQTRNDIKLVKSGKEYEPVVSPVHALEVQNECMFVLGGLENGGITMQGCRFMEGHIAHLFQKHTSTVNQLKLNNDESRFLSGSWDKQIFEWDLQTGHYINDFKGSTAQISSLEFRPLYSSVQIGEKADLHDELEEESGPKREDDDLDSLFGDKEEEERRKTLDSSQVDIKMSDAEKSKDTPVDEISKSTLKTVLDENVFLASCTNGAIQVWDRRISTKPALSLARGPQVPPWCMSACWSSDGDRIYAGRRNAVVEEFDLKMGKTPSKILKFPTISGPVSCVRAMPNNKHVLCASNDNIRMYDVSQYASSKVPFLIVPGHHGGMISNLYVDPTCRFLISTSGDKGWQGVSTDATLIYDIDVE</sequence>
<keyword evidence="2" id="KW-0597">Phosphoprotein</keyword>
<dbReference type="AlphaFoldDB" id="A0A1G4IQJ5"/>
<evidence type="ECO:0000313" key="12">
    <source>
        <dbReference type="EMBL" id="SCU79055.1"/>
    </source>
</evidence>
<dbReference type="PANTHER" id="PTHR19879">
    <property type="entry name" value="TRANSCRIPTION INITIATION FACTOR TFIID"/>
    <property type="match status" value="1"/>
</dbReference>
<gene>
    <name evidence="12" type="ORF">LAME_0A07008G</name>
</gene>
<feature type="compositionally biased region" description="Basic and acidic residues" evidence="10">
    <location>
        <begin position="421"/>
        <end position="431"/>
    </location>
</feature>
<dbReference type="Pfam" id="PF23798">
    <property type="entry name" value="Beta-prop_SPT8"/>
    <property type="match status" value="1"/>
</dbReference>
<dbReference type="InterPro" id="IPR015943">
    <property type="entry name" value="WD40/YVTN_repeat-like_dom_sf"/>
</dbReference>
<comment type="similarity">
    <text evidence="8">Belongs to the WD repeat SPT8 family.</text>
</comment>
<evidence type="ECO:0000256" key="3">
    <source>
        <dbReference type="ARBA" id="ARBA00022574"/>
    </source>
</evidence>
<evidence type="ECO:0000256" key="7">
    <source>
        <dbReference type="ARBA" id="ARBA00023242"/>
    </source>
</evidence>
<evidence type="ECO:0000256" key="10">
    <source>
        <dbReference type="SAM" id="MobiDB-lite"/>
    </source>
</evidence>
<feature type="compositionally biased region" description="Basic and acidic residues" evidence="10">
    <location>
        <begin position="401"/>
        <end position="413"/>
    </location>
</feature>
<dbReference type="PROSITE" id="PS50294">
    <property type="entry name" value="WD_REPEATS_REGION"/>
    <property type="match status" value="1"/>
</dbReference>
<dbReference type="Proteomes" id="UP000191144">
    <property type="component" value="Chromosome A"/>
</dbReference>
<keyword evidence="7" id="KW-0539">Nucleus</keyword>
<feature type="compositionally biased region" description="Acidic residues" evidence="10">
    <location>
        <begin position="44"/>
        <end position="95"/>
    </location>
</feature>